<dbReference type="InterPro" id="IPR017519">
    <property type="entry name" value="CHP03085"/>
</dbReference>
<reference evidence="1 2" key="1">
    <citation type="submission" date="2016-12" db="EMBL/GenBank/DDBJ databases">
        <title>The draft genome sequence of Actinophytocola sp. 11-183.</title>
        <authorList>
            <person name="Wang W."/>
            <person name="Yuan L."/>
        </authorList>
    </citation>
    <scope>NUCLEOTIDE SEQUENCE [LARGE SCALE GENOMIC DNA]</scope>
    <source>
        <strain evidence="1 2">11-183</strain>
    </source>
</reference>
<dbReference type="AlphaFoldDB" id="A0A1Q8C8X2"/>
<dbReference type="RefSeq" id="WP_075129394.1">
    <property type="nucleotide sequence ID" value="NZ_MSIE01000073.1"/>
</dbReference>
<name>A0A1Q8C8X2_9PSEU</name>
<dbReference type="SUPFAM" id="SSF109854">
    <property type="entry name" value="DinB/YfiT-like putative metalloenzymes"/>
    <property type="match status" value="1"/>
</dbReference>
<dbReference type="OrthoDB" id="3268903at2"/>
<dbReference type="Proteomes" id="UP000185596">
    <property type="component" value="Unassembled WGS sequence"/>
</dbReference>
<dbReference type="NCBIfam" id="TIGR03085">
    <property type="entry name" value="TIGR03085 family metal-binding protein"/>
    <property type="match status" value="1"/>
</dbReference>
<dbReference type="InterPro" id="IPR017517">
    <property type="entry name" value="Maleyloyr_isom"/>
</dbReference>
<dbReference type="InterPro" id="IPR034660">
    <property type="entry name" value="DinB/YfiT-like"/>
</dbReference>
<proteinExistence type="predicted"/>
<keyword evidence="2" id="KW-1185">Reference proteome</keyword>
<accession>A0A1Q8C8X2</accession>
<protein>
    <submittedName>
        <fullName evidence="1">TIGR03085 family protein</fullName>
    </submittedName>
</protein>
<dbReference type="NCBIfam" id="TIGR03083">
    <property type="entry name" value="maleylpyruvate isomerase family mycothiol-dependent enzyme"/>
    <property type="match status" value="1"/>
</dbReference>
<dbReference type="EMBL" id="MSIE01000073">
    <property type="protein sequence ID" value="OLF10783.1"/>
    <property type="molecule type" value="Genomic_DNA"/>
</dbReference>
<gene>
    <name evidence="1" type="ORF">BU204_31295</name>
</gene>
<organism evidence="1 2">
    <name type="scientific">Actinophytocola xanthii</name>
    <dbReference type="NCBI Taxonomy" id="1912961"/>
    <lineage>
        <taxon>Bacteria</taxon>
        <taxon>Bacillati</taxon>
        <taxon>Actinomycetota</taxon>
        <taxon>Actinomycetes</taxon>
        <taxon>Pseudonocardiales</taxon>
        <taxon>Pseudonocardiaceae</taxon>
    </lineage>
</organism>
<comment type="caution">
    <text evidence="1">The sequence shown here is derived from an EMBL/GenBank/DDBJ whole genome shotgun (WGS) entry which is preliminary data.</text>
</comment>
<dbReference type="STRING" id="1912961.BU204_31295"/>
<evidence type="ECO:0000313" key="2">
    <source>
        <dbReference type="Proteomes" id="UP000185596"/>
    </source>
</evidence>
<evidence type="ECO:0000313" key="1">
    <source>
        <dbReference type="EMBL" id="OLF10783.1"/>
    </source>
</evidence>
<sequence length="208" mass="22779">MTVSADERAALAELFTEVGPDAPTLCTGWQTRDLAAHLVLRERRPDAAPGIVVPALAGYTKRVQDDFARRPWAELVELVRTGPPALSPTRIPAVDRLVNSVELFVHHEDVRRAQPGWEPRPPDPGRDAAAWAGVTRAGRLTLRRSTVGIVLRRPDGTEAVVRRGPNTVLVTGEPGELLLWAFGREQVRLDFEGEQAALGVVKGLRRSL</sequence>